<accession>A0A8J7A8S4</accession>
<comment type="caution">
    <text evidence="4">The sequence shown here is derived from an EMBL/GenBank/DDBJ whole genome shotgun (WGS) entry which is preliminary data.</text>
</comment>
<feature type="repeat" description="TPR" evidence="3">
    <location>
        <begin position="117"/>
        <end position="150"/>
    </location>
</feature>
<evidence type="ECO:0000256" key="3">
    <source>
        <dbReference type="PROSITE-ProRule" id="PRU00339"/>
    </source>
</evidence>
<dbReference type="Pfam" id="PF00515">
    <property type="entry name" value="TPR_1"/>
    <property type="match status" value="2"/>
</dbReference>
<evidence type="ECO:0000313" key="5">
    <source>
        <dbReference type="Proteomes" id="UP000636505"/>
    </source>
</evidence>
<dbReference type="SMART" id="SM00028">
    <property type="entry name" value="TPR"/>
    <property type="match status" value="4"/>
</dbReference>
<dbReference type="InterPro" id="IPR011990">
    <property type="entry name" value="TPR-like_helical_dom_sf"/>
</dbReference>
<dbReference type="PROSITE" id="PS50293">
    <property type="entry name" value="TPR_REGION"/>
    <property type="match status" value="1"/>
</dbReference>
<name>A0A8J7A8S4_9CYAN</name>
<dbReference type="PROSITE" id="PS50005">
    <property type="entry name" value="TPR"/>
    <property type="match status" value="4"/>
</dbReference>
<dbReference type="SUPFAM" id="SSF48452">
    <property type="entry name" value="TPR-like"/>
    <property type="match status" value="1"/>
</dbReference>
<evidence type="ECO:0000313" key="4">
    <source>
        <dbReference type="EMBL" id="MBE9079307.1"/>
    </source>
</evidence>
<sequence length="243" mass="27533">MQPLKNVTPFSADSTPSMAVLGPRSGVIRRSQNSQPQRLANLLADADAIILLRHQVKWEMQRGAYRSAIDLLDRLIQRCPETAEYYNNRGLVYFYCQQYELALIDLDCAIRLNPELDQAYNNRANCYAAEGRWDEALSDYDQAIDLNPVNLKARINQGITFRDLGCYEEAMDCFDIALFFQPTSANLYAELGRTYHLSGDWNGAIAAYDQALTLLPLPAADSKASVQLRQRLLTWTDELLNVD</sequence>
<gene>
    <name evidence="4" type="ORF">IQ241_18735</name>
</gene>
<dbReference type="Proteomes" id="UP000636505">
    <property type="component" value="Unassembled WGS sequence"/>
</dbReference>
<dbReference type="InterPro" id="IPR019734">
    <property type="entry name" value="TPR_rpt"/>
</dbReference>
<evidence type="ECO:0000256" key="1">
    <source>
        <dbReference type="ARBA" id="ARBA00022737"/>
    </source>
</evidence>
<dbReference type="PANTHER" id="PTHR44858:SF1">
    <property type="entry name" value="UDP-N-ACETYLGLUCOSAMINE--PEPTIDE N-ACETYLGLUCOSAMINYLTRANSFERASE SPINDLY-RELATED"/>
    <property type="match status" value="1"/>
</dbReference>
<protein>
    <submittedName>
        <fullName evidence="4">Tetratricopeptide repeat protein</fullName>
    </submittedName>
</protein>
<dbReference type="Gene3D" id="1.25.40.10">
    <property type="entry name" value="Tetratricopeptide repeat domain"/>
    <property type="match status" value="2"/>
</dbReference>
<dbReference type="InterPro" id="IPR050498">
    <property type="entry name" value="Ycf3"/>
</dbReference>
<feature type="repeat" description="TPR" evidence="3">
    <location>
        <begin position="185"/>
        <end position="218"/>
    </location>
</feature>
<dbReference type="PANTHER" id="PTHR44858">
    <property type="entry name" value="TETRATRICOPEPTIDE REPEAT PROTEIN 6"/>
    <property type="match status" value="1"/>
</dbReference>
<evidence type="ECO:0000256" key="2">
    <source>
        <dbReference type="ARBA" id="ARBA00022803"/>
    </source>
</evidence>
<keyword evidence="5" id="KW-1185">Reference proteome</keyword>
<keyword evidence="1" id="KW-0677">Repeat</keyword>
<organism evidence="4 5">
    <name type="scientific">Vasconcelosia minhoensis LEGE 07310</name>
    <dbReference type="NCBI Taxonomy" id="915328"/>
    <lineage>
        <taxon>Bacteria</taxon>
        <taxon>Bacillati</taxon>
        <taxon>Cyanobacteriota</taxon>
        <taxon>Cyanophyceae</taxon>
        <taxon>Nodosilineales</taxon>
        <taxon>Cymatolegaceae</taxon>
        <taxon>Vasconcelosia</taxon>
        <taxon>Vasconcelosia minhoensis</taxon>
    </lineage>
</organism>
<dbReference type="EMBL" id="JADEXG010000052">
    <property type="protein sequence ID" value="MBE9079307.1"/>
    <property type="molecule type" value="Genomic_DNA"/>
</dbReference>
<keyword evidence="2 3" id="KW-0802">TPR repeat</keyword>
<reference evidence="4" key="1">
    <citation type="submission" date="2020-10" db="EMBL/GenBank/DDBJ databases">
        <authorList>
            <person name="Castelo-Branco R."/>
            <person name="Eusebio N."/>
            <person name="Adriana R."/>
            <person name="Vieira A."/>
            <person name="Brugerolle De Fraissinette N."/>
            <person name="Rezende De Castro R."/>
            <person name="Schneider M.P."/>
            <person name="Vasconcelos V."/>
            <person name="Leao P.N."/>
        </authorList>
    </citation>
    <scope>NUCLEOTIDE SEQUENCE</scope>
    <source>
        <strain evidence="4">LEGE 07310</strain>
    </source>
</reference>
<dbReference type="Pfam" id="PF07719">
    <property type="entry name" value="TPR_2"/>
    <property type="match status" value="1"/>
</dbReference>
<feature type="repeat" description="TPR" evidence="3">
    <location>
        <begin position="83"/>
        <end position="116"/>
    </location>
</feature>
<feature type="repeat" description="TPR" evidence="3">
    <location>
        <begin position="151"/>
        <end position="184"/>
    </location>
</feature>
<dbReference type="RefSeq" id="WP_193910137.1">
    <property type="nucleotide sequence ID" value="NZ_JADEXG010000052.1"/>
</dbReference>
<proteinExistence type="predicted"/>
<dbReference type="AlphaFoldDB" id="A0A8J7A8S4"/>
<dbReference type="InterPro" id="IPR013105">
    <property type="entry name" value="TPR_2"/>
</dbReference>